<dbReference type="Pfam" id="PF00551">
    <property type="entry name" value="Formyl_trans_N"/>
    <property type="match status" value="1"/>
</dbReference>
<gene>
    <name evidence="3" type="ORF">HNR32_000211</name>
</gene>
<dbReference type="SUPFAM" id="SSF53328">
    <property type="entry name" value="Formyltransferase"/>
    <property type="match status" value="1"/>
</dbReference>
<accession>A0A840UHS6</accession>
<reference evidence="3 4" key="1">
    <citation type="submission" date="2020-08" db="EMBL/GenBank/DDBJ databases">
        <title>Genomic Encyclopedia of Type Strains, Phase IV (KMG-IV): sequencing the most valuable type-strain genomes for metagenomic binning, comparative biology and taxonomic classification.</title>
        <authorList>
            <person name="Goeker M."/>
        </authorList>
    </citation>
    <scope>NUCLEOTIDE SEQUENCE [LARGE SCALE GENOMIC DNA]</scope>
    <source>
        <strain evidence="3 4">DSM 24661</strain>
    </source>
</reference>
<dbReference type="GO" id="GO:0005829">
    <property type="term" value="C:cytosol"/>
    <property type="evidence" value="ECO:0007669"/>
    <property type="project" value="TreeGrafter"/>
</dbReference>
<dbReference type="CDD" id="cd08702">
    <property type="entry name" value="Arna_FMT_C"/>
    <property type="match status" value="1"/>
</dbReference>
<dbReference type="RefSeq" id="WP_183858925.1">
    <property type="nucleotide sequence ID" value="NZ_JACHFH010000002.1"/>
</dbReference>
<dbReference type="SUPFAM" id="SSF50486">
    <property type="entry name" value="FMT C-terminal domain-like"/>
    <property type="match status" value="1"/>
</dbReference>
<feature type="domain" description="Formyl transferase C-terminal" evidence="2">
    <location>
        <begin position="210"/>
        <end position="299"/>
    </location>
</feature>
<keyword evidence="4" id="KW-1185">Reference proteome</keyword>
<dbReference type="Gene3D" id="3.40.50.12230">
    <property type="match status" value="1"/>
</dbReference>
<evidence type="ECO:0000313" key="4">
    <source>
        <dbReference type="Proteomes" id="UP000559117"/>
    </source>
</evidence>
<dbReference type="InterPro" id="IPR011034">
    <property type="entry name" value="Formyl_transferase-like_C_sf"/>
</dbReference>
<proteinExistence type="predicted"/>
<name>A0A840UHS6_9FIRM</name>
<dbReference type="EC" id="2.1.2.9" evidence="3"/>
<evidence type="ECO:0000259" key="1">
    <source>
        <dbReference type="Pfam" id="PF00551"/>
    </source>
</evidence>
<feature type="domain" description="Formyl transferase N-terminal" evidence="1">
    <location>
        <begin position="48"/>
        <end position="174"/>
    </location>
</feature>
<dbReference type="GO" id="GO:0004479">
    <property type="term" value="F:methionyl-tRNA formyltransferase activity"/>
    <property type="evidence" value="ECO:0007669"/>
    <property type="project" value="UniProtKB-EC"/>
</dbReference>
<evidence type="ECO:0000313" key="3">
    <source>
        <dbReference type="EMBL" id="MBB5335097.1"/>
    </source>
</evidence>
<keyword evidence="3" id="KW-0808">Transferase</keyword>
<dbReference type="InterPro" id="IPR002376">
    <property type="entry name" value="Formyl_transf_N"/>
</dbReference>
<dbReference type="PANTHER" id="PTHR11138">
    <property type="entry name" value="METHIONYL-TRNA FORMYLTRANSFERASE"/>
    <property type="match status" value="1"/>
</dbReference>
<dbReference type="PANTHER" id="PTHR11138:SF5">
    <property type="entry name" value="METHIONYL-TRNA FORMYLTRANSFERASE, MITOCHONDRIAL"/>
    <property type="match status" value="1"/>
</dbReference>
<sequence>MKKITDARPKIALFAYSQPGYACLEELIANKANVSAVFTHIDAEDEGIWFDSVFELAKENNIKVYRSKKVDEEALKIFAASEADIIISAYYRAIIPDEILNAAKLGAYNLHGSLLPKYRGRACINWAVLNGEKQTGVTMHVMTAKADKGDIIAQEAFPIEINDTGHTVFLKVSQAVRIIIKKYLPVLENGTAKHSIQDESQATKFGRRCPADGIIDWTKDANTIYNLIRSVTHPFPGAFTFFAKQKLFIWWAEPILDSVLREKIDYTKYKPGDIIKLDDKVIIKCGSNCLLLKKVAWEQQPDKLPNDAVFKSTLKTGAHLGEVLIESE</sequence>
<dbReference type="Pfam" id="PF02911">
    <property type="entry name" value="Formyl_trans_C"/>
    <property type="match status" value="1"/>
</dbReference>
<evidence type="ECO:0000259" key="2">
    <source>
        <dbReference type="Pfam" id="PF02911"/>
    </source>
</evidence>
<dbReference type="InterPro" id="IPR036477">
    <property type="entry name" value="Formyl_transf_N_sf"/>
</dbReference>
<comment type="caution">
    <text evidence="3">The sequence shown here is derived from an EMBL/GenBank/DDBJ whole genome shotgun (WGS) entry which is preliminary data.</text>
</comment>
<organism evidence="3 4">
    <name type="scientific">Pectinatus brassicae</name>
    <dbReference type="NCBI Taxonomy" id="862415"/>
    <lineage>
        <taxon>Bacteria</taxon>
        <taxon>Bacillati</taxon>
        <taxon>Bacillota</taxon>
        <taxon>Negativicutes</taxon>
        <taxon>Selenomonadales</taxon>
        <taxon>Selenomonadaceae</taxon>
        <taxon>Pectinatus</taxon>
    </lineage>
</organism>
<dbReference type="Proteomes" id="UP000559117">
    <property type="component" value="Unassembled WGS sequence"/>
</dbReference>
<protein>
    <submittedName>
        <fullName evidence="3">Methionyl-tRNA formyltransferase</fullName>
        <ecNumber evidence="3">2.1.2.9</ecNumber>
    </submittedName>
</protein>
<dbReference type="InterPro" id="IPR005793">
    <property type="entry name" value="Formyl_trans_C"/>
</dbReference>
<dbReference type="EMBL" id="JACHFH010000002">
    <property type="protein sequence ID" value="MBB5335097.1"/>
    <property type="molecule type" value="Genomic_DNA"/>
</dbReference>
<dbReference type="AlphaFoldDB" id="A0A840UHS6"/>